<feature type="disulfide bond" evidence="3">
    <location>
        <begin position="71"/>
        <end position="435"/>
    </location>
</feature>
<dbReference type="GO" id="GO:0003993">
    <property type="term" value="F:acid phosphatase activity"/>
    <property type="evidence" value="ECO:0007669"/>
    <property type="project" value="TreeGrafter"/>
</dbReference>
<evidence type="ECO:0000256" key="1">
    <source>
        <dbReference type="ARBA" id="ARBA00022801"/>
    </source>
</evidence>
<keyword evidence="1" id="KW-0378">Hydrolase</keyword>
<feature type="non-terminal residue" evidence="5">
    <location>
        <position position="1"/>
    </location>
</feature>
<reference evidence="5" key="1">
    <citation type="submission" date="2022-12" db="EMBL/GenBank/DDBJ databases">
        <authorList>
            <person name="Petersen C."/>
        </authorList>
    </citation>
    <scope>NUCLEOTIDE SEQUENCE</scope>
    <source>
        <strain evidence="5">IBT 21472</strain>
    </source>
</reference>
<evidence type="ECO:0000256" key="4">
    <source>
        <dbReference type="SAM" id="SignalP"/>
    </source>
</evidence>
<dbReference type="InterPro" id="IPR000560">
    <property type="entry name" value="His_Pase_clade-2"/>
</dbReference>
<dbReference type="PANTHER" id="PTHR20963:SF43">
    <property type="entry name" value="PUTATIVE (AFU_ORTHOLOGUE AFUA_7G01240)-RELATED"/>
    <property type="match status" value="1"/>
</dbReference>
<keyword evidence="6" id="KW-1185">Reference proteome</keyword>
<dbReference type="PIRSF" id="PIRSF000894">
    <property type="entry name" value="Acid_phosphatase"/>
    <property type="match status" value="1"/>
</dbReference>
<dbReference type="CDD" id="cd07061">
    <property type="entry name" value="HP_HAP_like"/>
    <property type="match status" value="1"/>
</dbReference>
<keyword evidence="3" id="KW-1015">Disulfide bond</keyword>
<dbReference type="Pfam" id="PF00328">
    <property type="entry name" value="His_Phos_2"/>
    <property type="match status" value="1"/>
</dbReference>
<comment type="caution">
    <text evidence="5">The sequence shown here is derived from an EMBL/GenBank/DDBJ whole genome shotgun (WGS) entry which is preliminary data.</text>
</comment>
<dbReference type="SUPFAM" id="SSF53254">
    <property type="entry name" value="Phosphoglycerate mutase-like"/>
    <property type="match status" value="1"/>
</dbReference>
<accession>A0A9W9HCP0</accession>
<dbReference type="InterPro" id="IPR029033">
    <property type="entry name" value="His_PPase_superfam"/>
</dbReference>
<feature type="disulfide bond" evidence="3">
    <location>
        <begin position="288"/>
        <end position="301"/>
    </location>
</feature>
<dbReference type="PANTHER" id="PTHR20963">
    <property type="entry name" value="MULTIPLE INOSITOL POLYPHOSPHATE PHOSPHATASE-RELATED"/>
    <property type="match status" value="1"/>
</dbReference>
<keyword evidence="4" id="KW-0732">Signal</keyword>
<gene>
    <name evidence="5" type="ORF">N7476_006844</name>
</gene>
<dbReference type="AlphaFoldDB" id="A0A9W9HCP0"/>
<keyword evidence="2" id="KW-0325">Glycoprotein</keyword>
<feature type="signal peptide" evidence="4">
    <location>
        <begin position="1"/>
        <end position="19"/>
    </location>
</feature>
<proteinExistence type="predicted"/>
<protein>
    <recommendedName>
        <fullName evidence="7">3-phytase</fullName>
    </recommendedName>
</protein>
<evidence type="ECO:0008006" key="7">
    <source>
        <dbReference type="Google" id="ProtNLM"/>
    </source>
</evidence>
<evidence type="ECO:0000256" key="3">
    <source>
        <dbReference type="PIRSR" id="PIRSR000894-2"/>
    </source>
</evidence>
<dbReference type="InterPro" id="IPR016274">
    <property type="entry name" value="Histidine_acid_Pase_euk"/>
</dbReference>
<sequence length="529" mass="58521">KVAMHSLAIILFALGGSTAAVMPSISSSSRPTSPTGTSFPSGFDMKTSWGNLSPYSDSIGFGIEKGFPAQCELSQVHVLHRHAQRYPSSWPTDGGGMETFATKVANYSKQNPDKKVGSGPLSFLNDWEYMLGENLLLPSGAATEATAGALFWSQYGRLLYRAGRGDAIYDPSMNVFPNGTSRPKPTFRTTDYPRILESARWWLSGFFNNVGANSSYSLYDLTIMSEDDGFNTTLSSTSTCTNGSSNGDFDVARFYPKLTKNARERFAALLPQDFNLTTMDVYAMFSMCPYEYATLGQSSFCALFTEQEWKDFEYAIDMMFYGNNNFGSPSGRAQGIGYVEEVAARLQSHLIMKSDSSINSTYDDNTHEFPLHQLMYMDMSHETVIVAVLAALGVDYFKYGPHGMPSDVPHAVPRNFVMHKVAPFGARLFTEVWTCPSDVNFNNLQNQMYSNPDLSSTSNTTDYIRFVLNNAPVPVEGLEACKGSLNGFCDMKKFLNYVPELVKQAMYQEACFGNYNTTIQVANGQPVQS</sequence>
<dbReference type="Gene3D" id="3.40.50.1240">
    <property type="entry name" value="Phosphoglycerate mutase-like"/>
    <property type="match status" value="1"/>
</dbReference>
<dbReference type="EMBL" id="JAPZBO010000007">
    <property type="protein sequence ID" value="KAJ5310984.1"/>
    <property type="molecule type" value="Genomic_DNA"/>
</dbReference>
<evidence type="ECO:0000313" key="5">
    <source>
        <dbReference type="EMBL" id="KAJ5310984.1"/>
    </source>
</evidence>
<organism evidence="5 6">
    <name type="scientific">Penicillium atrosanguineum</name>
    <dbReference type="NCBI Taxonomy" id="1132637"/>
    <lineage>
        <taxon>Eukaryota</taxon>
        <taxon>Fungi</taxon>
        <taxon>Dikarya</taxon>
        <taxon>Ascomycota</taxon>
        <taxon>Pezizomycotina</taxon>
        <taxon>Eurotiomycetes</taxon>
        <taxon>Eurotiomycetidae</taxon>
        <taxon>Eurotiales</taxon>
        <taxon>Aspergillaceae</taxon>
        <taxon>Penicillium</taxon>
    </lineage>
</organism>
<name>A0A9W9HCP0_9EURO</name>
<evidence type="ECO:0000313" key="6">
    <source>
        <dbReference type="Proteomes" id="UP001147746"/>
    </source>
</evidence>
<reference evidence="5" key="2">
    <citation type="journal article" date="2023" name="IMA Fungus">
        <title>Comparative genomic study of the Penicillium genus elucidates a diverse pangenome and 15 lateral gene transfer events.</title>
        <authorList>
            <person name="Petersen C."/>
            <person name="Sorensen T."/>
            <person name="Nielsen M.R."/>
            <person name="Sondergaard T.E."/>
            <person name="Sorensen J.L."/>
            <person name="Fitzpatrick D.A."/>
            <person name="Frisvad J.C."/>
            <person name="Nielsen K.L."/>
        </authorList>
    </citation>
    <scope>NUCLEOTIDE SEQUENCE</scope>
    <source>
        <strain evidence="5">IBT 21472</strain>
    </source>
</reference>
<evidence type="ECO:0000256" key="2">
    <source>
        <dbReference type="ARBA" id="ARBA00023180"/>
    </source>
</evidence>
<dbReference type="Proteomes" id="UP001147746">
    <property type="component" value="Unassembled WGS sequence"/>
</dbReference>
<feature type="chain" id="PRO_5041194802" description="3-phytase" evidence="4">
    <location>
        <begin position="20"/>
        <end position="529"/>
    </location>
</feature>